<evidence type="ECO:0000256" key="3">
    <source>
        <dbReference type="ARBA" id="ARBA00022840"/>
    </source>
</evidence>
<dbReference type="OrthoDB" id="9806903at2"/>
<dbReference type="PANTHER" id="PTHR43392:SF2">
    <property type="entry name" value="AAA-TYPE ATPASE FAMILY PROTEIN _ ANKYRIN REPEAT FAMILY PROTEIN"/>
    <property type="match status" value="1"/>
</dbReference>
<proteinExistence type="inferred from homology"/>
<dbReference type="Pfam" id="PF17866">
    <property type="entry name" value="AAA_lid_6"/>
    <property type="match status" value="2"/>
</dbReference>
<dbReference type="InterPro" id="IPR041627">
    <property type="entry name" value="AAA_lid_6"/>
</dbReference>
<evidence type="ECO:0000256" key="2">
    <source>
        <dbReference type="ARBA" id="ARBA00022741"/>
    </source>
</evidence>
<keyword evidence="6" id="KW-1185">Reference proteome</keyword>
<dbReference type="FunFam" id="3.40.50.300:FF:000216">
    <property type="entry name" value="Type VII secretion ATPase EccA"/>
    <property type="match status" value="2"/>
</dbReference>
<organism evidence="5 6">
    <name type="scientific">Oceanobacillus bengalensis</name>
    <dbReference type="NCBI Taxonomy" id="1435466"/>
    <lineage>
        <taxon>Bacteria</taxon>
        <taxon>Bacillati</taxon>
        <taxon>Bacillota</taxon>
        <taxon>Bacilli</taxon>
        <taxon>Bacillales</taxon>
        <taxon>Bacillaceae</taxon>
        <taxon>Oceanobacillus</taxon>
    </lineage>
</organism>
<comment type="similarity">
    <text evidence="1">Belongs to the CbxX/CfxQ family.</text>
</comment>
<dbReference type="InterPro" id="IPR050773">
    <property type="entry name" value="CbxX/CfxQ_RuBisCO_ESX"/>
</dbReference>
<evidence type="ECO:0000259" key="4">
    <source>
        <dbReference type="SMART" id="SM00382"/>
    </source>
</evidence>
<dbReference type="EMBL" id="RBZO01000035">
    <property type="protein sequence ID" value="RKQ13206.1"/>
    <property type="molecule type" value="Genomic_DNA"/>
</dbReference>
<evidence type="ECO:0000256" key="1">
    <source>
        <dbReference type="ARBA" id="ARBA00010378"/>
    </source>
</evidence>
<evidence type="ECO:0000313" key="5">
    <source>
        <dbReference type="EMBL" id="RKQ13206.1"/>
    </source>
</evidence>
<dbReference type="SUPFAM" id="SSF52540">
    <property type="entry name" value="P-loop containing nucleoside triphosphate hydrolases"/>
    <property type="match status" value="2"/>
</dbReference>
<dbReference type="GO" id="GO:0016887">
    <property type="term" value="F:ATP hydrolysis activity"/>
    <property type="evidence" value="ECO:0007669"/>
    <property type="project" value="InterPro"/>
</dbReference>
<sequence>MIQMDLLLEYKAHGIDGLKKQINTQSKDHFEKESLIKALIALSKESKVKHDMDAQKIILNQLYQLGAYQDAYQLCRKILIRKPNDTESRNLLPEIKQRLNTLKSTSSEQIDSTVSLLEKNKQIFQQIEQEVNKEIIGQEKLIQFLSKLVQKSLLNPGNIHTYKDSMIISSPKSQGVYTTINTFFKYVYSFNQISGEQIQTIDLSQYDAHDNAVEMFYVDIYNAFMGSSRVTIFKNVDQCPLDLINLLNSIVCNGYIPLDGRYTYQDGILVKVNQMLVEGSFNTIEARDQYLLFHTNEQLEKALNIFTASSQSNFTYKVSLDALDNENMQLLFKNMLNNYIEKARTNLGINLLYHIQNLSPLVTHYFNYGGAANLNNLANKIYEKVSEILLENNNVGFTNSWEIAQENNEITLKDAENSYHVLDVYQTHANLSSIKERIEQLIGLDEVKDSLKELKIFLEKRERKLSKGYQSEKPALHFVFTGNPGTGKTTVARLIAEYLKTIGYLSEGHLIEVDRSDLVGKYVGHTAAQTMNRIKAAIGGVLFIDEAYSLARGGENDFGREAIDTIVKAMEDYKNQLVVIFAGYPKEIDDLLELNPGLRSRISQTFLFNDYTTEELLEISHKLAKERGFQIEEAAQKQLIKYYQKHQIKGKTDSGNGRLARQTIENAIKKQAVRTATEDINSKIDILNLEDFGLKEEKVFDLDSNLNDIIGLNHIKELIKTLQKQELINKRRKEFNSNFISNQSLNFIFTGNPGTGKTTISRTITELFKSIDILKKGHLVEVARTELVASYVGQTALKTEKVFKSALGGVLFIDEAYTLANDQFGEEAINTLIKLMEDHKEDIVVILAGYEEHMNKLLQTNPGIKSRFSNIFHFPDYSCDELYAIAIHLFSNKGFILGAEAKTALQTVIQQTYQDADGNGRYVRNIVERVIRLQSIRLFEISATNYDILMEILPEDIRSLS</sequence>
<dbReference type="Pfam" id="PF00004">
    <property type="entry name" value="AAA"/>
    <property type="match status" value="2"/>
</dbReference>
<dbReference type="InterPro" id="IPR027417">
    <property type="entry name" value="P-loop_NTPase"/>
</dbReference>
<dbReference type="SMART" id="SM00382">
    <property type="entry name" value="AAA"/>
    <property type="match status" value="2"/>
</dbReference>
<dbReference type="CDD" id="cd00009">
    <property type="entry name" value="AAA"/>
    <property type="match status" value="1"/>
</dbReference>
<dbReference type="PANTHER" id="PTHR43392">
    <property type="entry name" value="AAA-TYPE ATPASE FAMILY PROTEIN / ANKYRIN REPEAT FAMILY PROTEIN"/>
    <property type="match status" value="1"/>
</dbReference>
<gene>
    <name evidence="5" type="ORF">D8M05_17055</name>
</gene>
<feature type="domain" description="AAA+ ATPase" evidence="4">
    <location>
        <begin position="474"/>
        <end position="612"/>
    </location>
</feature>
<dbReference type="InterPro" id="IPR003959">
    <property type="entry name" value="ATPase_AAA_core"/>
</dbReference>
<comment type="caution">
    <text evidence="5">The sequence shown here is derived from an EMBL/GenBank/DDBJ whole genome shotgun (WGS) entry which is preliminary data.</text>
</comment>
<protein>
    <submittedName>
        <fullName evidence="5">AAA family ATPase</fullName>
    </submittedName>
</protein>
<reference evidence="5 6" key="1">
    <citation type="journal article" date="2015" name="Antonie Van Leeuwenhoek">
        <title>Oceanobacillus bengalensis sp. nov., a bacterium isolated from seawater of the Bay of Bengal.</title>
        <authorList>
            <person name="Yongchang O."/>
            <person name="Xiang W."/>
            <person name="Wang G."/>
        </authorList>
    </citation>
    <scope>NUCLEOTIDE SEQUENCE [LARGE SCALE GENOMIC DNA]</scope>
    <source>
        <strain evidence="5 6">MCCC 1K00260</strain>
    </source>
</reference>
<keyword evidence="2" id="KW-0547">Nucleotide-binding</keyword>
<name>A0A494YSY8_9BACI</name>
<dbReference type="GO" id="GO:0005524">
    <property type="term" value="F:ATP binding"/>
    <property type="evidence" value="ECO:0007669"/>
    <property type="project" value="UniProtKB-KW"/>
</dbReference>
<evidence type="ECO:0000313" key="6">
    <source>
        <dbReference type="Proteomes" id="UP000281813"/>
    </source>
</evidence>
<accession>A0A494YSY8</accession>
<dbReference type="AlphaFoldDB" id="A0A494YSY8"/>
<dbReference type="InterPro" id="IPR000641">
    <property type="entry name" value="CbxX/CfxQ"/>
</dbReference>
<dbReference type="InterPro" id="IPR003593">
    <property type="entry name" value="AAA+_ATPase"/>
</dbReference>
<dbReference type="Gene3D" id="1.10.8.60">
    <property type="match status" value="2"/>
</dbReference>
<dbReference type="PRINTS" id="PR00819">
    <property type="entry name" value="CBXCFQXSUPER"/>
</dbReference>
<dbReference type="Proteomes" id="UP000281813">
    <property type="component" value="Unassembled WGS sequence"/>
</dbReference>
<feature type="domain" description="AAA+ ATPase" evidence="4">
    <location>
        <begin position="743"/>
        <end position="878"/>
    </location>
</feature>
<dbReference type="Gene3D" id="3.40.50.300">
    <property type="entry name" value="P-loop containing nucleotide triphosphate hydrolases"/>
    <property type="match status" value="2"/>
</dbReference>
<keyword evidence="3" id="KW-0067">ATP-binding</keyword>